<comment type="caution">
    <text evidence="3">The sequence shown here is derived from an EMBL/GenBank/DDBJ whole genome shotgun (WGS) entry which is preliminary data.</text>
</comment>
<dbReference type="InterPro" id="IPR017517">
    <property type="entry name" value="Maleyloyr_isom"/>
</dbReference>
<dbReference type="EMBL" id="JBEYXV010000010">
    <property type="protein sequence ID" value="MEU6822985.1"/>
    <property type="molecule type" value="Genomic_DNA"/>
</dbReference>
<dbReference type="SUPFAM" id="SSF109854">
    <property type="entry name" value="DinB/YfiT-like putative metalloenzymes"/>
    <property type="match status" value="1"/>
</dbReference>
<dbReference type="InterPro" id="IPR017520">
    <property type="entry name" value="CHP03086"/>
</dbReference>
<name>A0ABV3BQG7_9ACTN</name>
<evidence type="ECO:0000313" key="3">
    <source>
        <dbReference type="EMBL" id="MEU6822985.1"/>
    </source>
</evidence>
<feature type="domain" description="Mycothiol-dependent maleylpyruvate isomerase metal-binding" evidence="2">
    <location>
        <begin position="16"/>
        <end position="137"/>
    </location>
</feature>
<protein>
    <submittedName>
        <fullName evidence="3">TIGR03086 family metal-binding protein</fullName>
    </submittedName>
</protein>
<organism evidence="3 4">
    <name type="scientific">Streptomyces atriruber</name>
    <dbReference type="NCBI Taxonomy" id="545121"/>
    <lineage>
        <taxon>Bacteria</taxon>
        <taxon>Bacillati</taxon>
        <taxon>Actinomycetota</taxon>
        <taxon>Actinomycetes</taxon>
        <taxon>Kitasatosporales</taxon>
        <taxon>Streptomycetaceae</taxon>
        <taxon>Streptomyces</taxon>
    </lineage>
</organism>
<dbReference type="NCBIfam" id="TIGR03086">
    <property type="entry name" value="TIGR03086 family metal-binding protein"/>
    <property type="match status" value="1"/>
</dbReference>
<sequence>MSEGPLTTDMLDLGPQARLVARIAERVTDEQLSAPTPCPDYAVRHLLGHMIGLSHAFQGAARKEFGPALDTPPGDSLPDVAPGWRAELAQALAGLARAWRDPEAWQGMTRAGGLDLPGEVAGLVAVDELVVHGWDLARATGQEYAPDEASLKAAEALLTPAESGEDGGEGGLFGTPVPVPDDASLLDRVIGLSGRDPGWGARS</sequence>
<dbReference type="InterPro" id="IPR034660">
    <property type="entry name" value="DinB/YfiT-like"/>
</dbReference>
<gene>
    <name evidence="3" type="ORF">ABZ921_20340</name>
</gene>
<proteinExistence type="predicted"/>
<dbReference type="NCBIfam" id="TIGR03083">
    <property type="entry name" value="maleylpyruvate isomerase family mycothiol-dependent enzyme"/>
    <property type="match status" value="1"/>
</dbReference>
<evidence type="ECO:0000313" key="4">
    <source>
        <dbReference type="Proteomes" id="UP001551176"/>
    </source>
</evidence>
<dbReference type="Proteomes" id="UP001551176">
    <property type="component" value="Unassembled WGS sequence"/>
</dbReference>
<dbReference type="InterPro" id="IPR024344">
    <property type="entry name" value="MDMPI_metal-binding"/>
</dbReference>
<dbReference type="RefSeq" id="WP_359350903.1">
    <property type="nucleotide sequence ID" value="NZ_JBEYXV010000010.1"/>
</dbReference>
<dbReference type="Pfam" id="PF11716">
    <property type="entry name" value="MDMPI_N"/>
    <property type="match status" value="1"/>
</dbReference>
<evidence type="ECO:0000256" key="1">
    <source>
        <dbReference type="SAM" id="MobiDB-lite"/>
    </source>
</evidence>
<reference evidence="3 4" key="1">
    <citation type="submission" date="2024-06" db="EMBL/GenBank/DDBJ databases">
        <title>The Natural Products Discovery Center: Release of the First 8490 Sequenced Strains for Exploring Actinobacteria Biosynthetic Diversity.</title>
        <authorList>
            <person name="Kalkreuter E."/>
            <person name="Kautsar S.A."/>
            <person name="Yang D."/>
            <person name="Bader C.D."/>
            <person name="Teijaro C.N."/>
            <person name="Fluegel L."/>
            <person name="Davis C.M."/>
            <person name="Simpson J.R."/>
            <person name="Lauterbach L."/>
            <person name="Steele A.D."/>
            <person name="Gui C."/>
            <person name="Meng S."/>
            <person name="Li G."/>
            <person name="Viehrig K."/>
            <person name="Ye F."/>
            <person name="Su P."/>
            <person name="Kiefer A.F."/>
            <person name="Nichols A."/>
            <person name="Cepeda A.J."/>
            <person name="Yan W."/>
            <person name="Fan B."/>
            <person name="Jiang Y."/>
            <person name="Adhikari A."/>
            <person name="Zheng C.-J."/>
            <person name="Schuster L."/>
            <person name="Cowan T.M."/>
            <person name="Smanski M.J."/>
            <person name="Chevrette M.G."/>
            <person name="De Carvalho L.P.S."/>
            <person name="Shen B."/>
        </authorList>
    </citation>
    <scope>NUCLEOTIDE SEQUENCE [LARGE SCALE GENOMIC DNA]</scope>
    <source>
        <strain evidence="3 4">NPDC046838</strain>
    </source>
</reference>
<dbReference type="Gene3D" id="1.20.120.450">
    <property type="entry name" value="dinb family like domain"/>
    <property type="match status" value="1"/>
</dbReference>
<accession>A0ABV3BQG7</accession>
<evidence type="ECO:0000259" key="2">
    <source>
        <dbReference type="Pfam" id="PF11716"/>
    </source>
</evidence>
<keyword evidence="4" id="KW-1185">Reference proteome</keyword>
<feature type="region of interest" description="Disordered" evidence="1">
    <location>
        <begin position="158"/>
        <end position="178"/>
    </location>
</feature>